<dbReference type="NCBIfam" id="TIGR01023">
    <property type="entry name" value="rpmG_bact"/>
    <property type="match status" value="1"/>
</dbReference>
<dbReference type="PROSITE" id="PS00582">
    <property type="entry name" value="RIBOSOMAL_L33"/>
    <property type="match status" value="1"/>
</dbReference>
<accession>A0A0K1PKC0</accession>
<dbReference type="AlphaFoldDB" id="A0A0K1PKC0"/>
<dbReference type="InterPro" id="IPR001705">
    <property type="entry name" value="Ribosomal_bL33"/>
</dbReference>
<keyword evidence="7" id="KW-1185">Reference proteome</keyword>
<evidence type="ECO:0000256" key="2">
    <source>
        <dbReference type="ARBA" id="ARBA00022980"/>
    </source>
</evidence>
<dbReference type="HAMAP" id="MF_00294">
    <property type="entry name" value="Ribosomal_bL33"/>
    <property type="match status" value="1"/>
</dbReference>
<dbReference type="NCBIfam" id="NF001764">
    <property type="entry name" value="PRK00504.1"/>
    <property type="match status" value="1"/>
</dbReference>
<protein>
    <recommendedName>
        <fullName evidence="4 5">Large ribosomal subunit protein bL33</fullName>
    </recommendedName>
</protein>
<dbReference type="Pfam" id="PF00471">
    <property type="entry name" value="Ribosomal_L33"/>
    <property type="match status" value="1"/>
</dbReference>
<dbReference type="GO" id="GO:0006412">
    <property type="term" value="P:translation"/>
    <property type="evidence" value="ECO:0007669"/>
    <property type="project" value="UniProtKB-UniRule"/>
</dbReference>
<dbReference type="InterPro" id="IPR038584">
    <property type="entry name" value="Ribosomal_bL33_sf"/>
</dbReference>
<dbReference type="KEGG" id="llu:AKJ09_00652"/>
<comment type="similarity">
    <text evidence="1 5">Belongs to the bacterial ribosomal protein bL33 family.</text>
</comment>
<dbReference type="STRING" id="1391654.AKJ09_00652"/>
<evidence type="ECO:0000256" key="4">
    <source>
        <dbReference type="ARBA" id="ARBA00035176"/>
    </source>
</evidence>
<dbReference type="NCBIfam" id="NF001860">
    <property type="entry name" value="PRK00595.1"/>
    <property type="match status" value="1"/>
</dbReference>
<dbReference type="InterPro" id="IPR011332">
    <property type="entry name" value="Ribosomal_zn-bd"/>
</dbReference>
<proteinExistence type="inferred from homology"/>
<evidence type="ECO:0000256" key="3">
    <source>
        <dbReference type="ARBA" id="ARBA00023274"/>
    </source>
</evidence>
<dbReference type="InterPro" id="IPR018264">
    <property type="entry name" value="Ribosomal_bL33_CS"/>
</dbReference>
<organism evidence="6 7">
    <name type="scientific">Labilithrix luteola</name>
    <dbReference type="NCBI Taxonomy" id="1391654"/>
    <lineage>
        <taxon>Bacteria</taxon>
        <taxon>Pseudomonadati</taxon>
        <taxon>Myxococcota</taxon>
        <taxon>Polyangia</taxon>
        <taxon>Polyangiales</taxon>
        <taxon>Labilitrichaceae</taxon>
        <taxon>Labilithrix</taxon>
    </lineage>
</organism>
<dbReference type="SUPFAM" id="SSF57829">
    <property type="entry name" value="Zn-binding ribosomal proteins"/>
    <property type="match status" value="1"/>
</dbReference>
<gene>
    <name evidence="5" type="primary">rpmG</name>
    <name evidence="6" type="ORF">AKJ09_00652</name>
</gene>
<reference evidence="6 7" key="1">
    <citation type="submission" date="2015-08" db="EMBL/GenBank/DDBJ databases">
        <authorList>
            <person name="Babu N.S."/>
            <person name="Beckwith C.J."/>
            <person name="Beseler K.G."/>
            <person name="Brison A."/>
            <person name="Carone J.V."/>
            <person name="Caskin T.P."/>
            <person name="Diamond M."/>
            <person name="Durham M.E."/>
            <person name="Foxe J.M."/>
            <person name="Go M."/>
            <person name="Henderson B.A."/>
            <person name="Jones I.B."/>
            <person name="McGettigan J.A."/>
            <person name="Micheletti S.J."/>
            <person name="Nasrallah M.E."/>
            <person name="Ortiz D."/>
            <person name="Piller C.R."/>
            <person name="Privatt S.R."/>
            <person name="Schneider S.L."/>
            <person name="Sharp S."/>
            <person name="Smith T.C."/>
            <person name="Stanton J.D."/>
            <person name="Ullery H.E."/>
            <person name="Wilson R.J."/>
            <person name="Serrano M.G."/>
            <person name="Buck G."/>
            <person name="Lee V."/>
            <person name="Wang Y."/>
            <person name="Carvalho R."/>
            <person name="Voegtly L."/>
            <person name="Shi R."/>
            <person name="Duckworth R."/>
            <person name="Johnson A."/>
            <person name="Loviza R."/>
            <person name="Walstead R."/>
            <person name="Shah Z."/>
            <person name="Kiflezghi M."/>
            <person name="Wade K."/>
            <person name="Ball S.L."/>
            <person name="Bradley K.W."/>
            <person name="Asai D.J."/>
            <person name="Bowman C.A."/>
            <person name="Russell D.A."/>
            <person name="Pope W.H."/>
            <person name="Jacobs-Sera D."/>
            <person name="Hendrix R.W."/>
            <person name="Hatfull G.F."/>
        </authorList>
    </citation>
    <scope>NUCLEOTIDE SEQUENCE [LARGE SCALE GENOMIC DNA]</scope>
    <source>
        <strain evidence="6 7">DSM 27648</strain>
    </source>
</reference>
<evidence type="ECO:0000256" key="5">
    <source>
        <dbReference type="HAMAP-Rule" id="MF_00294"/>
    </source>
</evidence>
<dbReference type="PANTHER" id="PTHR43168:SF2">
    <property type="entry name" value="LARGE RIBOSOMAL SUBUNIT PROTEIN BL33C"/>
    <property type="match status" value="1"/>
</dbReference>
<evidence type="ECO:0000256" key="1">
    <source>
        <dbReference type="ARBA" id="ARBA00007596"/>
    </source>
</evidence>
<evidence type="ECO:0000313" key="7">
    <source>
        <dbReference type="Proteomes" id="UP000064967"/>
    </source>
</evidence>
<evidence type="ECO:0000313" key="6">
    <source>
        <dbReference type="EMBL" id="AKU93988.1"/>
    </source>
</evidence>
<dbReference type="GO" id="GO:0003735">
    <property type="term" value="F:structural constituent of ribosome"/>
    <property type="evidence" value="ECO:0007669"/>
    <property type="project" value="InterPro"/>
</dbReference>
<dbReference type="Proteomes" id="UP000064967">
    <property type="component" value="Chromosome"/>
</dbReference>
<name>A0A0K1PKC0_9BACT</name>
<dbReference type="EMBL" id="CP012333">
    <property type="protein sequence ID" value="AKU93988.1"/>
    <property type="molecule type" value="Genomic_DNA"/>
</dbReference>
<dbReference type="GO" id="GO:1990904">
    <property type="term" value="C:ribonucleoprotein complex"/>
    <property type="evidence" value="ECO:0007669"/>
    <property type="project" value="UniProtKB-KW"/>
</dbReference>
<sequence length="53" mass="6228">MTGVAERIEIALCCTECETRNYRTTRKKEQQGQLELKKFCPTCKKHTVHKETK</sequence>
<dbReference type="PANTHER" id="PTHR43168">
    <property type="entry name" value="50S RIBOSOMAL PROTEIN L33, CHLOROPLASTIC"/>
    <property type="match status" value="1"/>
</dbReference>
<dbReference type="GO" id="GO:0005840">
    <property type="term" value="C:ribosome"/>
    <property type="evidence" value="ECO:0007669"/>
    <property type="project" value="UniProtKB-KW"/>
</dbReference>
<keyword evidence="3 5" id="KW-0687">Ribonucleoprotein</keyword>
<keyword evidence="2 5" id="KW-0689">Ribosomal protein</keyword>
<dbReference type="GO" id="GO:0005737">
    <property type="term" value="C:cytoplasm"/>
    <property type="evidence" value="ECO:0007669"/>
    <property type="project" value="UniProtKB-ARBA"/>
</dbReference>
<dbReference type="Gene3D" id="2.20.28.120">
    <property type="entry name" value="Ribosomal protein L33"/>
    <property type="match status" value="1"/>
</dbReference>